<evidence type="ECO:0000256" key="1">
    <source>
        <dbReference type="SAM" id="MobiDB-lite"/>
    </source>
</evidence>
<dbReference type="KEGG" id="cman:A9D14_05475"/>
<dbReference type="OrthoDB" id="7597031at2"/>
<organism evidence="3 4">
    <name type="scientific">Croceicoccus marinus</name>
    <dbReference type="NCBI Taxonomy" id="450378"/>
    <lineage>
        <taxon>Bacteria</taxon>
        <taxon>Pseudomonadati</taxon>
        <taxon>Pseudomonadota</taxon>
        <taxon>Alphaproteobacteria</taxon>
        <taxon>Sphingomonadales</taxon>
        <taxon>Erythrobacteraceae</taxon>
        <taxon>Croceicoccus</taxon>
    </lineage>
</organism>
<protein>
    <submittedName>
        <fullName evidence="3">Uncharacterized protein</fullName>
    </submittedName>
</protein>
<dbReference type="STRING" id="450378.GCA_001661675_01095"/>
<dbReference type="RefSeq" id="WP_083987670.1">
    <property type="nucleotide sequence ID" value="NZ_CP019602.1"/>
</dbReference>
<evidence type="ECO:0000313" key="4">
    <source>
        <dbReference type="Proteomes" id="UP000195807"/>
    </source>
</evidence>
<dbReference type="InterPro" id="IPR021730">
    <property type="entry name" value="YdbH"/>
</dbReference>
<dbReference type="AlphaFoldDB" id="A0A1Z1FAA3"/>
<feature type="compositionally biased region" description="Acidic residues" evidence="1">
    <location>
        <begin position="1050"/>
        <end position="1060"/>
    </location>
</feature>
<name>A0A1Z1FAA3_9SPHN</name>
<dbReference type="Pfam" id="PF11739">
    <property type="entry name" value="YdbH-like"/>
    <property type="match status" value="1"/>
</dbReference>
<gene>
    <name evidence="3" type="ORF">A9D14_05475</name>
</gene>
<keyword evidence="2" id="KW-0812">Transmembrane</keyword>
<keyword evidence="4" id="KW-1185">Reference proteome</keyword>
<evidence type="ECO:0000313" key="3">
    <source>
        <dbReference type="EMBL" id="ARU15729.1"/>
    </source>
</evidence>
<feature type="compositionally biased region" description="Acidic residues" evidence="1">
    <location>
        <begin position="1"/>
        <end position="19"/>
    </location>
</feature>
<feature type="region of interest" description="Disordered" evidence="1">
    <location>
        <begin position="1"/>
        <end position="24"/>
    </location>
</feature>
<keyword evidence="2" id="KW-0472">Membrane</keyword>
<keyword evidence="2" id="KW-1133">Transmembrane helix</keyword>
<reference evidence="3 4" key="1">
    <citation type="submission" date="2017-01" db="EMBL/GenBank/DDBJ databases">
        <title>Complete genome sequence of esterase-producing bacterium Croceicoccus marinus E4A9.</title>
        <authorList>
            <person name="Wu Y.-H."/>
            <person name="Cheng H."/>
            <person name="Xu L."/>
            <person name="Huo Y.-Y."/>
            <person name="Wang C.-S."/>
            <person name="Xu X.-W."/>
        </authorList>
    </citation>
    <scope>NUCLEOTIDE SEQUENCE [LARGE SCALE GENOMIC DNA]</scope>
    <source>
        <strain evidence="3 4">E4A9</strain>
    </source>
</reference>
<dbReference type="Proteomes" id="UP000195807">
    <property type="component" value="Chromosome"/>
</dbReference>
<feature type="transmembrane region" description="Helical" evidence="2">
    <location>
        <begin position="36"/>
        <end position="57"/>
    </location>
</feature>
<feature type="region of interest" description="Disordered" evidence="1">
    <location>
        <begin position="1047"/>
        <end position="1091"/>
    </location>
</feature>
<evidence type="ECO:0000256" key="2">
    <source>
        <dbReference type="SAM" id="Phobius"/>
    </source>
</evidence>
<dbReference type="EMBL" id="CP019602">
    <property type="protein sequence ID" value="ARU15729.1"/>
    <property type="molecule type" value="Genomic_DNA"/>
</dbReference>
<sequence>MSENDDIELAGEGPIEDPVAEPARPSRASRICKRRLAADVALVFFAISLGIFAGLYVTRERLAGDLIDSTLDEYDIPARYDVVSIGPQQQVVENIVIGDPADPDMTIERAILSVDYRFGSPAIGTVRLENARMNGRWDGEKISFGALDPLLYEGGSDEPFALPDLDLVLVDGRASIRSPWGDAGVKLHGSGNLADGFEGVVGAVMPGLSLADCQGEGGSLYGTVQTRGERLIFEGPLRLSALDCGAAGSLGSSALQLRAQTADFAGFELRGRLTATQPQALPFEAAALTGDIALTRHADDGTLVSNFDLAATDASIGSVQAGELALNGRVRARRDLSFVAFNGALDGEGVMPGSQLNSQLASWQAAASGTLAAPLLGRLRRGLARELRGSSFSAELQARHEGGQTTMIVPQARWRGTSGQIILSVSRGQYVAGAGHAPNLAGNFSTGGVGLPRITGRMEERDDGMRSMVLTMADYSAGDARLAVPQLRIVQNAAGAVSLSGRVLASGAFPGGSVQGLDLPLSGGWSERSGLALGMRCIAPRFRSMQFASLTMQQQVLTLCPPSDGAIFRSGAQGTRFAAGVPDLSLSGELGGTPVEVSGGPVGFAVPGALAARDLTVRLGEGSSATDFILSEFTAVLGGELRGGFDDLEVRLASVPLDITRASGNWSFVDGVLSLSDAAIRVTDRAAQPRFNPMVASDASLTLADGRIAADAFLHEETSGRQVVDVDIVHDLGSGTGHADLDVPALSLDKRLQPTDLTPLALGVVANAEGVVTGRGRIDWNRQALTSTGSFTTESLDFAAAFGPVKGLKGTIRFTDLLGLVTAPDQRISVAEVNPGIPVENGTIRFALEPGKVFAFQSGQWPFMGGTLEMRPVRMTLGVEETRSYVFVITGLDAARFLERLGMANLSATGTFDGTLPVIFDSAGGRIEGGFLQSRPPGGNLSYVGALSYEDMPAIANFAFDALKSLDYREMTVGMDGALEGEIVTRVRIDGVSQGEGASKNIITRKLASLPVRFNVNIRAPFYQLFSSLKSLYDPSAVRDPRELGLLMQEDGELVPDPDAPEIPTDPEPAARNRLPRAEPSIHTAESETMP</sequence>
<proteinExistence type="predicted"/>
<accession>A0A1Z1FAA3</accession>